<gene>
    <name evidence="2" type="ORF">A0H81_03874</name>
</gene>
<dbReference type="Proteomes" id="UP000092993">
    <property type="component" value="Unassembled WGS sequence"/>
</dbReference>
<name>A0A1C7MIA2_GRIFR</name>
<evidence type="ECO:0000256" key="1">
    <source>
        <dbReference type="SAM" id="MobiDB-lite"/>
    </source>
</evidence>
<dbReference type="EMBL" id="LUGG01000003">
    <property type="protein sequence ID" value="OBZ76603.1"/>
    <property type="molecule type" value="Genomic_DNA"/>
</dbReference>
<sequence>MCRNLPHDVPRQLEHIFHWTFTVITAQRSSQEGQSSLPRRPSPVRLRDDHSRQRRQVSNRVLWAVGGPLRFWESKAIQPFSVLKRWARKRNFLVYRITRRRLWY</sequence>
<feature type="region of interest" description="Disordered" evidence="1">
    <location>
        <begin position="27"/>
        <end position="54"/>
    </location>
</feature>
<evidence type="ECO:0000313" key="2">
    <source>
        <dbReference type="EMBL" id="OBZ76603.1"/>
    </source>
</evidence>
<reference evidence="2 3" key="1">
    <citation type="submission" date="2016-03" db="EMBL/GenBank/DDBJ databases">
        <title>Whole genome sequencing of Grifola frondosa 9006-11.</title>
        <authorList>
            <person name="Min B."/>
            <person name="Park H."/>
            <person name="Kim J.-G."/>
            <person name="Cho H."/>
            <person name="Oh Y.-L."/>
            <person name="Kong W.-S."/>
            <person name="Choi I.-G."/>
        </authorList>
    </citation>
    <scope>NUCLEOTIDE SEQUENCE [LARGE SCALE GENOMIC DNA]</scope>
    <source>
        <strain evidence="2 3">9006-11</strain>
    </source>
</reference>
<protein>
    <submittedName>
        <fullName evidence="2">Uncharacterized protein</fullName>
    </submittedName>
</protein>
<comment type="caution">
    <text evidence="2">The sequence shown here is derived from an EMBL/GenBank/DDBJ whole genome shotgun (WGS) entry which is preliminary data.</text>
</comment>
<organism evidence="2 3">
    <name type="scientific">Grifola frondosa</name>
    <name type="common">Maitake</name>
    <name type="synonym">Polyporus frondosus</name>
    <dbReference type="NCBI Taxonomy" id="5627"/>
    <lineage>
        <taxon>Eukaryota</taxon>
        <taxon>Fungi</taxon>
        <taxon>Dikarya</taxon>
        <taxon>Basidiomycota</taxon>
        <taxon>Agaricomycotina</taxon>
        <taxon>Agaricomycetes</taxon>
        <taxon>Polyporales</taxon>
        <taxon>Grifolaceae</taxon>
        <taxon>Grifola</taxon>
    </lineage>
</organism>
<accession>A0A1C7MIA2</accession>
<dbReference type="AlphaFoldDB" id="A0A1C7MIA2"/>
<keyword evidence="3" id="KW-1185">Reference proteome</keyword>
<evidence type="ECO:0000313" key="3">
    <source>
        <dbReference type="Proteomes" id="UP000092993"/>
    </source>
</evidence>
<proteinExistence type="predicted"/>